<dbReference type="GO" id="GO:0005737">
    <property type="term" value="C:cytoplasm"/>
    <property type="evidence" value="ECO:0007669"/>
    <property type="project" value="UniProtKB-SubCell"/>
</dbReference>
<dbReference type="PANTHER" id="PTHR17490:SF16">
    <property type="entry name" value="THREONYLCARBAMOYL-AMP SYNTHASE"/>
    <property type="match status" value="1"/>
</dbReference>
<evidence type="ECO:0000313" key="13">
    <source>
        <dbReference type="EMBL" id="MBO8428532.1"/>
    </source>
</evidence>
<comment type="subcellular location">
    <subcellularLocation>
        <location evidence="1">Cytoplasm</location>
    </subcellularLocation>
</comment>
<dbReference type="EC" id="2.7.7.87" evidence="3"/>
<comment type="similarity">
    <text evidence="2">Belongs to the SUA5 family.</text>
</comment>
<evidence type="ECO:0000313" key="14">
    <source>
        <dbReference type="Proteomes" id="UP000823635"/>
    </source>
</evidence>
<dbReference type="GO" id="GO:0003725">
    <property type="term" value="F:double-stranded RNA binding"/>
    <property type="evidence" value="ECO:0007669"/>
    <property type="project" value="InterPro"/>
</dbReference>
<dbReference type="Proteomes" id="UP000823635">
    <property type="component" value="Unassembled WGS sequence"/>
</dbReference>
<name>A0A9D9DKD8_9BACT</name>
<reference evidence="13" key="1">
    <citation type="submission" date="2020-10" db="EMBL/GenBank/DDBJ databases">
        <authorList>
            <person name="Gilroy R."/>
        </authorList>
    </citation>
    <scope>NUCLEOTIDE SEQUENCE</scope>
    <source>
        <strain evidence="13">15467</strain>
    </source>
</reference>
<organism evidence="13 14">
    <name type="scientific">Candidatus Egerieousia excrementavium</name>
    <dbReference type="NCBI Taxonomy" id="2840778"/>
    <lineage>
        <taxon>Bacteria</taxon>
        <taxon>Pseudomonadati</taxon>
        <taxon>Bacteroidota</taxon>
        <taxon>Bacteroidia</taxon>
        <taxon>Bacteroidales</taxon>
        <taxon>Candidatus Egerieousia</taxon>
    </lineage>
</organism>
<evidence type="ECO:0000256" key="4">
    <source>
        <dbReference type="ARBA" id="ARBA00022490"/>
    </source>
</evidence>
<reference evidence="13" key="2">
    <citation type="journal article" date="2021" name="PeerJ">
        <title>Extensive microbial diversity within the chicken gut microbiome revealed by metagenomics and culture.</title>
        <authorList>
            <person name="Gilroy R."/>
            <person name="Ravi A."/>
            <person name="Getino M."/>
            <person name="Pursley I."/>
            <person name="Horton D.L."/>
            <person name="Alikhan N.F."/>
            <person name="Baker D."/>
            <person name="Gharbi K."/>
            <person name="Hall N."/>
            <person name="Watson M."/>
            <person name="Adriaenssens E.M."/>
            <person name="Foster-Nyarko E."/>
            <person name="Jarju S."/>
            <person name="Secka A."/>
            <person name="Antonio M."/>
            <person name="Oren A."/>
            <person name="Chaudhuri R.R."/>
            <person name="La Ragione R."/>
            <person name="Hildebrand F."/>
            <person name="Pallen M.J."/>
        </authorList>
    </citation>
    <scope>NUCLEOTIDE SEQUENCE</scope>
    <source>
        <strain evidence="13">15467</strain>
    </source>
</reference>
<dbReference type="AlphaFoldDB" id="A0A9D9DKD8"/>
<dbReference type="InterPro" id="IPR017945">
    <property type="entry name" value="DHBP_synth_RibB-like_a/b_dom"/>
</dbReference>
<dbReference type="Gene3D" id="3.90.870.10">
    <property type="entry name" value="DHBP synthase"/>
    <property type="match status" value="1"/>
</dbReference>
<evidence type="ECO:0000256" key="11">
    <source>
        <dbReference type="ARBA" id="ARBA00048366"/>
    </source>
</evidence>
<proteinExistence type="inferred from homology"/>
<keyword evidence="9" id="KW-0067">ATP-binding</keyword>
<dbReference type="GO" id="GO:0008033">
    <property type="term" value="P:tRNA processing"/>
    <property type="evidence" value="ECO:0007669"/>
    <property type="project" value="UniProtKB-KW"/>
</dbReference>
<dbReference type="GO" id="GO:0005524">
    <property type="term" value="F:ATP binding"/>
    <property type="evidence" value="ECO:0007669"/>
    <property type="project" value="UniProtKB-KW"/>
</dbReference>
<gene>
    <name evidence="13" type="ORF">IAC68_01170</name>
</gene>
<evidence type="ECO:0000256" key="6">
    <source>
        <dbReference type="ARBA" id="ARBA00022694"/>
    </source>
</evidence>
<keyword evidence="8" id="KW-0547">Nucleotide-binding</keyword>
<dbReference type="PANTHER" id="PTHR17490">
    <property type="entry name" value="SUA5"/>
    <property type="match status" value="1"/>
</dbReference>
<evidence type="ECO:0000256" key="9">
    <source>
        <dbReference type="ARBA" id="ARBA00022840"/>
    </source>
</evidence>
<keyword evidence="6" id="KW-0819">tRNA processing</keyword>
<comment type="catalytic activity">
    <reaction evidence="11">
        <text>L-threonine + hydrogencarbonate + ATP = L-threonylcarbamoyladenylate + diphosphate + H2O</text>
        <dbReference type="Rhea" id="RHEA:36407"/>
        <dbReference type="ChEBI" id="CHEBI:15377"/>
        <dbReference type="ChEBI" id="CHEBI:17544"/>
        <dbReference type="ChEBI" id="CHEBI:30616"/>
        <dbReference type="ChEBI" id="CHEBI:33019"/>
        <dbReference type="ChEBI" id="CHEBI:57926"/>
        <dbReference type="ChEBI" id="CHEBI:73682"/>
        <dbReference type="EC" id="2.7.7.87"/>
    </reaction>
</comment>
<comment type="caution">
    <text evidence="13">The sequence shown here is derived from an EMBL/GenBank/DDBJ whole genome shotgun (WGS) entry which is preliminary data.</text>
</comment>
<dbReference type="PROSITE" id="PS51163">
    <property type="entry name" value="YRDC"/>
    <property type="match status" value="1"/>
</dbReference>
<dbReference type="Pfam" id="PF01300">
    <property type="entry name" value="Sua5_yciO_yrdC"/>
    <property type="match status" value="1"/>
</dbReference>
<evidence type="ECO:0000256" key="3">
    <source>
        <dbReference type="ARBA" id="ARBA00012584"/>
    </source>
</evidence>
<dbReference type="EMBL" id="JADINB010000027">
    <property type="protein sequence ID" value="MBO8428532.1"/>
    <property type="molecule type" value="Genomic_DNA"/>
</dbReference>
<dbReference type="GO" id="GO:0006450">
    <property type="term" value="P:regulation of translational fidelity"/>
    <property type="evidence" value="ECO:0007669"/>
    <property type="project" value="TreeGrafter"/>
</dbReference>
<evidence type="ECO:0000256" key="8">
    <source>
        <dbReference type="ARBA" id="ARBA00022741"/>
    </source>
</evidence>
<dbReference type="GO" id="GO:0000049">
    <property type="term" value="F:tRNA binding"/>
    <property type="evidence" value="ECO:0007669"/>
    <property type="project" value="TreeGrafter"/>
</dbReference>
<evidence type="ECO:0000256" key="5">
    <source>
        <dbReference type="ARBA" id="ARBA00022679"/>
    </source>
</evidence>
<keyword evidence="4" id="KW-0963">Cytoplasm</keyword>
<keyword evidence="7" id="KW-0548">Nucleotidyltransferase</keyword>
<feature type="domain" description="YrdC-like" evidence="12">
    <location>
        <begin position="6"/>
        <end position="191"/>
    </location>
</feature>
<evidence type="ECO:0000256" key="1">
    <source>
        <dbReference type="ARBA" id="ARBA00004496"/>
    </source>
</evidence>
<evidence type="ECO:0000256" key="10">
    <source>
        <dbReference type="ARBA" id="ARBA00029774"/>
    </source>
</evidence>
<sequence length="191" mass="20859">MQQNMEKQISKAVEVLKKGGVIIYPTDTIWGIGCDATNPKAVEKVFEIKRRSDSKSLIVLASDTGMINQYVQQIPEIAYQLIELNDKPMTIIYPNAAGLAENVVAEDGSIGIRIPMNDFCIKLIRAFKKPIVSTSANISGENAPQNYGEIAKEILDAADFVADPELEGKSTHKASQILKVGLGGEIEVIRK</sequence>
<accession>A0A9D9DKD8</accession>
<evidence type="ECO:0000259" key="12">
    <source>
        <dbReference type="PROSITE" id="PS51163"/>
    </source>
</evidence>
<protein>
    <recommendedName>
        <fullName evidence="10">L-threonylcarbamoyladenylate synthase</fullName>
        <ecNumber evidence="3">2.7.7.87</ecNumber>
    </recommendedName>
    <alternativeName>
        <fullName evidence="10">L-threonylcarbamoyladenylate synthase</fullName>
    </alternativeName>
</protein>
<dbReference type="NCBIfam" id="TIGR00057">
    <property type="entry name" value="L-threonylcarbamoyladenylate synthase"/>
    <property type="match status" value="1"/>
</dbReference>
<dbReference type="InterPro" id="IPR006070">
    <property type="entry name" value="Sua5-like_dom"/>
</dbReference>
<dbReference type="GO" id="GO:0061710">
    <property type="term" value="F:L-threonylcarbamoyladenylate synthase"/>
    <property type="evidence" value="ECO:0007669"/>
    <property type="project" value="UniProtKB-EC"/>
</dbReference>
<evidence type="ECO:0000256" key="7">
    <source>
        <dbReference type="ARBA" id="ARBA00022695"/>
    </source>
</evidence>
<keyword evidence="5" id="KW-0808">Transferase</keyword>
<dbReference type="InterPro" id="IPR050156">
    <property type="entry name" value="TC-AMP_synthase_SUA5"/>
</dbReference>
<dbReference type="SUPFAM" id="SSF55821">
    <property type="entry name" value="YrdC/RibB"/>
    <property type="match status" value="1"/>
</dbReference>
<evidence type="ECO:0000256" key="2">
    <source>
        <dbReference type="ARBA" id="ARBA00007663"/>
    </source>
</evidence>